<keyword evidence="2" id="KW-1185">Reference proteome</keyword>
<dbReference type="Proteomes" id="UP001518925">
    <property type="component" value="Unassembled WGS sequence"/>
</dbReference>
<dbReference type="EMBL" id="JAFELM010000010">
    <property type="protein sequence ID" value="MBM6616323.1"/>
    <property type="molecule type" value="Genomic_DNA"/>
</dbReference>
<organism evidence="1 2">
    <name type="scientific">Bacillus suaedaesalsae</name>
    <dbReference type="NCBI Taxonomy" id="2810349"/>
    <lineage>
        <taxon>Bacteria</taxon>
        <taxon>Bacillati</taxon>
        <taxon>Bacillota</taxon>
        <taxon>Bacilli</taxon>
        <taxon>Bacillales</taxon>
        <taxon>Bacillaceae</taxon>
        <taxon>Bacillus</taxon>
    </lineage>
</organism>
<protein>
    <submittedName>
        <fullName evidence="1">Uncharacterized protein</fullName>
    </submittedName>
</protein>
<evidence type="ECO:0000313" key="2">
    <source>
        <dbReference type="Proteomes" id="UP001518925"/>
    </source>
</evidence>
<evidence type="ECO:0000313" key="1">
    <source>
        <dbReference type="EMBL" id="MBM6616323.1"/>
    </source>
</evidence>
<reference evidence="1 2" key="1">
    <citation type="submission" date="2021-02" db="EMBL/GenBank/DDBJ databases">
        <title>Bacillus sp. RD4P76, an endophyte from a halophyte.</title>
        <authorList>
            <person name="Sun J.-Q."/>
        </authorList>
    </citation>
    <scope>NUCLEOTIDE SEQUENCE [LARGE SCALE GENOMIC DNA]</scope>
    <source>
        <strain evidence="1 2">RD4P76</strain>
    </source>
</reference>
<accession>A0ABS2DCZ5</accession>
<proteinExistence type="predicted"/>
<comment type="caution">
    <text evidence="1">The sequence shown here is derived from an EMBL/GenBank/DDBJ whole genome shotgun (WGS) entry which is preliminary data.</text>
</comment>
<name>A0ABS2DCZ5_9BACI</name>
<dbReference type="RefSeq" id="WP_204201718.1">
    <property type="nucleotide sequence ID" value="NZ_JAFELM010000010.1"/>
</dbReference>
<sequence length="93" mass="11267">MKIRSALLQTTKNLEPIFELEKIDNEVILQCLTDTFITIRGFSKNINKEATNYYEELLENIYYEDIPITDKMLREAKYIWKITRRKRSEIIYK</sequence>
<gene>
    <name evidence="1" type="ORF">JR050_01325</name>
</gene>